<name>A0ABN7L687_9BACT</name>
<reference evidence="2 3" key="1">
    <citation type="submission" date="2021-02" db="EMBL/GenBank/DDBJ databases">
        <authorList>
            <person name="Han P."/>
        </authorList>
    </citation>
    <scope>NUCLEOTIDE SEQUENCE [LARGE SCALE GENOMIC DNA]</scope>
    <source>
        <strain evidence="2">Candidatus Nitrospira sp. ZN2</strain>
    </source>
</reference>
<dbReference type="Pfam" id="PF19795">
    <property type="entry name" value="DUF6279"/>
    <property type="match status" value="1"/>
</dbReference>
<protein>
    <recommendedName>
        <fullName evidence="4">Lipoprotein</fullName>
    </recommendedName>
</protein>
<dbReference type="Proteomes" id="UP000675880">
    <property type="component" value="Unassembled WGS sequence"/>
</dbReference>
<keyword evidence="3" id="KW-1185">Reference proteome</keyword>
<sequence>MKLGAAWGRTLCARLLTTVAVGLLVSGCALTLGYRHADRIIEWQADHYFDLTSGQRRDLLARTQRLLVRHRREMLPDYAEFLDQLKARVQAGLRPDDLDWAYAAYDRFRGDLVERVLPDGSALLTTMSESQVRHVEQVLIREEQKTRESWAGPSDARAELRADKALALARKWIGSLQAGQVAQLRASVRALPDAEPIWWESRRQRRKAFIASLRTRATEEHLADELRGIVNPTVEQSEAARAQLDREWRAGLTAVILQLDHMLTPVQRGRAVSSIQDLIDDLRTMTRAR</sequence>
<dbReference type="EMBL" id="CAJNBJ010000002">
    <property type="protein sequence ID" value="CAE6727454.1"/>
    <property type="molecule type" value="Genomic_DNA"/>
</dbReference>
<gene>
    <name evidence="2" type="ORF">NSPZN2_100177</name>
</gene>
<accession>A0ABN7L687</accession>
<evidence type="ECO:0000313" key="2">
    <source>
        <dbReference type="EMBL" id="CAE6727454.1"/>
    </source>
</evidence>
<evidence type="ECO:0008006" key="4">
    <source>
        <dbReference type="Google" id="ProtNLM"/>
    </source>
</evidence>
<comment type="caution">
    <text evidence="2">The sequence shown here is derived from an EMBL/GenBank/DDBJ whole genome shotgun (WGS) entry which is preliminary data.</text>
</comment>
<proteinExistence type="predicted"/>
<keyword evidence="1" id="KW-1133">Transmembrane helix</keyword>
<organism evidence="2 3">
    <name type="scientific">Nitrospira defluvii</name>
    <dbReference type="NCBI Taxonomy" id="330214"/>
    <lineage>
        <taxon>Bacteria</taxon>
        <taxon>Pseudomonadati</taxon>
        <taxon>Nitrospirota</taxon>
        <taxon>Nitrospiria</taxon>
        <taxon>Nitrospirales</taxon>
        <taxon>Nitrospiraceae</taxon>
        <taxon>Nitrospira</taxon>
    </lineage>
</organism>
<dbReference type="PROSITE" id="PS51257">
    <property type="entry name" value="PROKAR_LIPOPROTEIN"/>
    <property type="match status" value="1"/>
</dbReference>
<keyword evidence="1" id="KW-0812">Transmembrane</keyword>
<dbReference type="RefSeq" id="WP_213041547.1">
    <property type="nucleotide sequence ID" value="NZ_CAJNBJ010000002.1"/>
</dbReference>
<keyword evidence="1" id="KW-0472">Membrane</keyword>
<feature type="transmembrane region" description="Helical" evidence="1">
    <location>
        <begin position="12"/>
        <end position="34"/>
    </location>
</feature>
<evidence type="ECO:0000256" key="1">
    <source>
        <dbReference type="SAM" id="Phobius"/>
    </source>
</evidence>
<evidence type="ECO:0000313" key="3">
    <source>
        <dbReference type="Proteomes" id="UP000675880"/>
    </source>
</evidence>